<sequence length="88" mass="8824">MASDTPSLLTAPATTPATLPNAGPPTVPRNAAAPANAACLPTVDQFTPGCRPSVIIDTSASSAEPGMNNICIAVPLAADRTNAERRIA</sequence>
<feature type="compositionally biased region" description="Low complexity" evidence="1">
    <location>
        <begin position="1"/>
        <end position="21"/>
    </location>
</feature>
<protein>
    <submittedName>
        <fullName evidence="2">Uncharacterized protein</fullName>
    </submittedName>
</protein>
<keyword evidence="3" id="KW-1185">Reference proteome</keyword>
<accession>A0A562IJ15</accession>
<reference evidence="2 3" key="1">
    <citation type="submission" date="2019-07" db="EMBL/GenBank/DDBJ databases">
        <title>R&amp;d 2014.</title>
        <authorList>
            <person name="Klenk H.-P."/>
        </authorList>
    </citation>
    <scope>NUCLEOTIDE SEQUENCE [LARGE SCALE GENOMIC DNA]</scope>
    <source>
        <strain evidence="2 3">DSM 43868</strain>
    </source>
</reference>
<evidence type="ECO:0000313" key="3">
    <source>
        <dbReference type="Proteomes" id="UP000319825"/>
    </source>
</evidence>
<gene>
    <name evidence="2" type="ORF">JD77_06026</name>
</gene>
<organism evidence="2 3">
    <name type="scientific">Micromonospora olivasterospora</name>
    <dbReference type="NCBI Taxonomy" id="1880"/>
    <lineage>
        <taxon>Bacteria</taxon>
        <taxon>Bacillati</taxon>
        <taxon>Actinomycetota</taxon>
        <taxon>Actinomycetes</taxon>
        <taxon>Micromonosporales</taxon>
        <taxon>Micromonosporaceae</taxon>
        <taxon>Micromonospora</taxon>
    </lineage>
</organism>
<name>A0A562IJ15_MICOL</name>
<dbReference type="Proteomes" id="UP000319825">
    <property type="component" value="Unassembled WGS sequence"/>
</dbReference>
<evidence type="ECO:0000256" key="1">
    <source>
        <dbReference type="SAM" id="MobiDB-lite"/>
    </source>
</evidence>
<comment type="caution">
    <text evidence="2">The sequence shown here is derived from an EMBL/GenBank/DDBJ whole genome shotgun (WGS) entry which is preliminary data.</text>
</comment>
<dbReference type="EMBL" id="VLKE01000001">
    <property type="protein sequence ID" value="TWH71001.1"/>
    <property type="molecule type" value="Genomic_DNA"/>
</dbReference>
<proteinExistence type="predicted"/>
<feature type="region of interest" description="Disordered" evidence="1">
    <location>
        <begin position="1"/>
        <end position="32"/>
    </location>
</feature>
<dbReference type="AlphaFoldDB" id="A0A562IJ15"/>
<evidence type="ECO:0000313" key="2">
    <source>
        <dbReference type="EMBL" id="TWH71001.1"/>
    </source>
</evidence>